<organism evidence="6 7">
    <name type="scientific">Planoprotostelium fungivorum</name>
    <dbReference type="NCBI Taxonomy" id="1890364"/>
    <lineage>
        <taxon>Eukaryota</taxon>
        <taxon>Amoebozoa</taxon>
        <taxon>Evosea</taxon>
        <taxon>Variosea</taxon>
        <taxon>Cavosteliida</taxon>
        <taxon>Cavosteliaceae</taxon>
        <taxon>Planoprotostelium</taxon>
    </lineage>
</organism>
<dbReference type="AlphaFoldDB" id="A0A2P6N194"/>
<evidence type="ECO:0000256" key="2">
    <source>
        <dbReference type="ARBA" id="ARBA00005433"/>
    </source>
</evidence>
<dbReference type="OrthoDB" id="2324860at2759"/>
<dbReference type="EMBL" id="MDYQ01000257">
    <property type="protein sequence ID" value="PRP77713.1"/>
    <property type="molecule type" value="Genomic_DNA"/>
</dbReference>
<comment type="subcellular location">
    <subcellularLocation>
        <location evidence="1">Lysosome membrane</location>
    </subcellularLocation>
</comment>
<comment type="similarity">
    <text evidence="2">Belongs to the BORCS7 family.</text>
</comment>
<accession>A0A2P6N194</accession>
<dbReference type="GO" id="GO:0005765">
    <property type="term" value="C:lysosomal membrane"/>
    <property type="evidence" value="ECO:0007669"/>
    <property type="project" value="UniProtKB-SubCell"/>
</dbReference>
<keyword evidence="4" id="KW-0472">Membrane</keyword>
<name>A0A2P6N194_9EUKA</name>
<comment type="caution">
    <text evidence="6">The sequence shown here is derived from an EMBL/GenBank/DDBJ whole genome shotgun (WGS) entry which is preliminary data.</text>
</comment>
<protein>
    <recommendedName>
        <fullName evidence="3">BLOC-1-related complex subunit 7</fullName>
    </recommendedName>
</protein>
<dbReference type="Proteomes" id="UP000241769">
    <property type="component" value="Unassembled WGS sequence"/>
</dbReference>
<dbReference type="InParanoid" id="A0A2P6N194"/>
<keyword evidence="5" id="KW-0458">Lysosome</keyword>
<gene>
    <name evidence="6" type="ORF">PROFUN_00574</name>
</gene>
<evidence type="ECO:0000256" key="5">
    <source>
        <dbReference type="ARBA" id="ARBA00023228"/>
    </source>
</evidence>
<keyword evidence="7" id="KW-1185">Reference proteome</keyword>
<evidence type="ECO:0000313" key="7">
    <source>
        <dbReference type="Proteomes" id="UP000241769"/>
    </source>
</evidence>
<evidence type="ECO:0000313" key="6">
    <source>
        <dbReference type="EMBL" id="PRP77713.1"/>
    </source>
</evidence>
<proteinExistence type="inferred from homology"/>
<reference evidence="6 7" key="1">
    <citation type="journal article" date="2018" name="Genome Biol. Evol.">
        <title>Multiple Roots of Fruiting Body Formation in Amoebozoa.</title>
        <authorList>
            <person name="Hillmann F."/>
            <person name="Forbes G."/>
            <person name="Novohradska S."/>
            <person name="Ferling I."/>
            <person name="Riege K."/>
            <person name="Groth M."/>
            <person name="Westermann M."/>
            <person name="Marz M."/>
            <person name="Spaller T."/>
            <person name="Winckler T."/>
            <person name="Schaap P."/>
            <person name="Glockner G."/>
        </authorList>
    </citation>
    <scope>NUCLEOTIDE SEQUENCE [LARGE SCALE GENOMIC DNA]</scope>
    <source>
        <strain evidence="6 7">Jena</strain>
    </source>
</reference>
<evidence type="ECO:0000256" key="4">
    <source>
        <dbReference type="ARBA" id="ARBA00023136"/>
    </source>
</evidence>
<dbReference type="Pfam" id="PF16088">
    <property type="entry name" value="BORCS7"/>
    <property type="match status" value="1"/>
</dbReference>
<dbReference type="InterPro" id="IPR032143">
    <property type="entry name" value="BORCS7"/>
</dbReference>
<evidence type="ECO:0000256" key="3">
    <source>
        <dbReference type="ARBA" id="ARBA00022295"/>
    </source>
</evidence>
<evidence type="ECO:0000256" key="1">
    <source>
        <dbReference type="ARBA" id="ARBA00004656"/>
    </source>
</evidence>
<sequence>MRYSSQHAPQLSDSLQPMRIELIAKGENIVTELGLSSRSLLKNSEIHSELIKAARVLSSREYSIQYTSEMLNTIQQLQHEMKERTKYIETSLKTIPKIVSSLEDTDKITRNMN</sequence>